<reference evidence="2" key="1">
    <citation type="submission" date="2014-05" db="EMBL/GenBank/DDBJ databases">
        <title>ATOL: Assembling a taxonomically balanced genome-scale reconstruction of the evolutionary history of the Enterobacteriaceae.</title>
        <authorList>
            <person name="Plunkett G. III"/>
            <person name="Neeno-Eckwall E.C."/>
            <person name="Glasner J.D."/>
            <person name="Perna N.T."/>
        </authorList>
    </citation>
    <scope>NUCLEOTIDE SEQUENCE [LARGE SCALE GENOMIC DNA]</scope>
    <source>
        <strain evidence="2">ATCC 49490</strain>
    </source>
</reference>
<dbReference type="AlphaFoldDB" id="A0A084ZP86"/>
<organism evidence="1 2">
    <name type="scientific">Trabulsiella guamensis ATCC 49490</name>
    <dbReference type="NCBI Taxonomy" id="1005994"/>
    <lineage>
        <taxon>Bacteria</taxon>
        <taxon>Pseudomonadati</taxon>
        <taxon>Pseudomonadota</taxon>
        <taxon>Gammaproteobacteria</taxon>
        <taxon>Enterobacterales</taxon>
        <taxon>Enterobacteriaceae</taxon>
        <taxon>Trabulsiella</taxon>
    </lineage>
</organism>
<proteinExistence type="predicted"/>
<evidence type="ECO:0000313" key="2">
    <source>
        <dbReference type="Proteomes" id="UP000028630"/>
    </source>
</evidence>
<dbReference type="Proteomes" id="UP000028630">
    <property type="component" value="Unassembled WGS sequence"/>
</dbReference>
<name>A0A084ZP86_9ENTR</name>
<dbReference type="EMBL" id="JMTB01000117">
    <property type="protein sequence ID" value="KFB99280.1"/>
    <property type="molecule type" value="Genomic_DNA"/>
</dbReference>
<protein>
    <submittedName>
        <fullName evidence="1">Uncharacterized protein</fullName>
    </submittedName>
</protein>
<comment type="caution">
    <text evidence="1">The sequence shown here is derived from an EMBL/GenBank/DDBJ whole genome shotgun (WGS) entry which is preliminary data.</text>
</comment>
<gene>
    <name evidence="1" type="ORF">GTGU_04282</name>
</gene>
<dbReference type="eggNOG" id="ENOG5033FJN">
    <property type="taxonomic scope" value="Bacteria"/>
</dbReference>
<keyword evidence="2" id="KW-1185">Reference proteome</keyword>
<accession>A0A084ZP86</accession>
<dbReference type="RefSeq" id="WP_038162033.1">
    <property type="nucleotide sequence ID" value="NZ_JMTB01000117.1"/>
</dbReference>
<dbReference type="OrthoDB" id="9135666at2"/>
<evidence type="ECO:0000313" key="1">
    <source>
        <dbReference type="EMBL" id="KFB99280.1"/>
    </source>
</evidence>
<sequence length="68" mass="7368">MNTLGIAKHKVTLEVTETELLVLNSALNEVCNGIDIPEFETRLGATLTEVTVLLDEIGEVLDKMDALA</sequence>